<evidence type="ECO:0000256" key="2">
    <source>
        <dbReference type="ARBA" id="ARBA00022692"/>
    </source>
</evidence>
<feature type="transmembrane region" description="Helical" evidence="6">
    <location>
        <begin position="249"/>
        <end position="265"/>
    </location>
</feature>
<keyword evidence="4 6" id="KW-0472">Membrane</keyword>
<dbReference type="PANTHER" id="PTHR37422">
    <property type="entry name" value="TEICHURONIC ACID BIOSYNTHESIS PROTEIN TUAE"/>
    <property type="match status" value="1"/>
</dbReference>
<name>A0A3B1C4K8_9ZZZZ</name>
<dbReference type="PANTHER" id="PTHR37422:SF13">
    <property type="entry name" value="LIPOPOLYSACCHARIDE BIOSYNTHESIS PROTEIN PA4999-RELATED"/>
    <property type="match status" value="1"/>
</dbReference>
<evidence type="ECO:0000256" key="1">
    <source>
        <dbReference type="ARBA" id="ARBA00004141"/>
    </source>
</evidence>
<feature type="transmembrane region" description="Helical" evidence="6">
    <location>
        <begin position="20"/>
        <end position="37"/>
    </location>
</feature>
<comment type="subcellular location">
    <subcellularLocation>
        <location evidence="1">Membrane</location>
        <topology evidence="1">Multi-pass membrane protein</topology>
    </subcellularLocation>
</comment>
<evidence type="ECO:0000256" key="6">
    <source>
        <dbReference type="SAM" id="Phobius"/>
    </source>
</evidence>
<keyword evidence="2 6" id="KW-0812">Transmembrane</keyword>
<dbReference type="InterPro" id="IPR007016">
    <property type="entry name" value="O-antigen_ligase-rel_domated"/>
</dbReference>
<feature type="transmembrane region" description="Helical" evidence="6">
    <location>
        <begin position="432"/>
        <end position="451"/>
    </location>
</feature>
<feature type="region of interest" description="Disordered" evidence="5">
    <location>
        <begin position="456"/>
        <end position="476"/>
    </location>
</feature>
<dbReference type="GO" id="GO:0016020">
    <property type="term" value="C:membrane"/>
    <property type="evidence" value="ECO:0007669"/>
    <property type="project" value="UniProtKB-SubCell"/>
</dbReference>
<feature type="transmembrane region" description="Helical" evidence="6">
    <location>
        <begin position="148"/>
        <end position="166"/>
    </location>
</feature>
<feature type="transmembrane region" description="Helical" evidence="6">
    <location>
        <begin position="116"/>
        <end position="136"/>
    </location>
</feature>
<feature type="transmembrane region" description="Helical" evidence="6">
    <location>
        <begin position="272"/>
        <end position="293"/>
    </location>
</feature>
<evidence type="ECO:0000256" key="5">
    <source>
        <dbReference type="SAM" id="MobiDB-lite"/>
    </source>
</evidence>
<keyword evidence="3 6" id="KW-1133">Transmembrane helix</keyword>
<feature type="transmembrane region" description="Helical" evidence="6">
    <location>
        <begin position="196"/>
        <end position="215"/>
    </location>
</feature>
<organism evidence="8">
    <name type="scientific">hydrothermal vent metagenome</name>
    <dbReference type="NCBI Taxonomy" id="652676"/>
    <lineage>
        <taxon>unclassified sequences</taxon>
        <taxon>metagenomes</taxon>
        <taxon>ecological metagenomes</taxon>
    </lineage>
</organism>
<dbReference type="EMBL" id="UOFZ01000128">
    <property type="protein sequence ID" value="VAX13625.1"/>
    <property type="molecule type" value="Genomic_DNA"/>
</dbReference>
<feature type="domain" description="O-antigen ligase-related" evidence="7">
    <location>
        <begin position="238"/>
        <end position="378"/>
    </location>
</feature>
<feature type="compositionally biased region" description="Low complexity" evidence="5">
    <location>
        <begin position="463"/>
        <end position="476"/>
    </location>
</feature>
<gene>
    <name evidence="8" type="ORF">MNBD_GAMMA24-926</name>
</gene>
<dbReference type="AlphaFoldDB" id="A0A3B1C4K8"/>
<sequence>MNFNNFSHRMANALDFTPGHFAQLIGVLFATVILFLVAYRTPLRIIVSLLILLIPFQFVETRYGSSNIALTYVFFIALYLRGSIRLIPLWGVVLLILMAYMISLSQVPPSVYREHIPYLIALVSAFLVFFIIYNFVRQERDVHFIPQLLLWLNLLVIIYSIAQILIGETKVALFGIKEFTLTHARGGNDPRLTGPFNAVGIMAEYLVITILLIAYELVHEQSGRKRLLLYGLLASDMALLIATANRGGFLSLILGMILFLILFRRELGLRRIVGSLIAGVTLLAVGATVIINYTSYGRMFERLSQTKVEAGVPDTRSVTWPMALEQIKNKPLLGHGPQLRLYKDFERKIPGHTPIFFPHNLYLYLLYTVGVVGLVAFMMLFLAVMLRTRRAARYDIGDPYLHGLLRMGALLIFIVLVDQIKLEFLRSSLIDYWHYLFMLLALFVGLADTALERTRGKGTEGDASAAPVAPPSASVR</sequence>
<feature type="transmembrane region" description="Helical" evidence="6">
    <location>
        <begin position="64"/>
        <end position="80"/>
    </location>
</feature>
<evidence type="ECO:0000256" key="4">
    <source>
        <dbReference type="ARBA" id="ARBA00023136"/>
    </source>
</evidence>
<feature type="transmembrane region" description="Helical" evidence="6">
    <location>
        <begin position="361"/>
        <end position="382"/>
    </location>
</feature>
<proteinExistence type="predicted"/>
<evidence type="ECO:0000313" key="8">
    <source>
        <dbReference type="EMBL" id="VAX13625.1"/>
    </source>
</evidence>
<feature type="transmembrane region" description="Helical" evidence="6">
    <location>
        <begin position="403"/>
        <end position="420"/>
    </location>
</feature>
<feature type="transmembrane region" description="Helical" evidence="6">
    <location>
        <begin position="87"/>
        <end position="104"/>
    </location>
</feature>
<evidence type="ECO:0000256" key="3">
    <source>
        <dbReference type="ARBA" id="ARBA00022989"/>
    </source>
</evidence>
<accession>A0A3B1C4K8</accession>
<dbReference type="InterPro" id="IPR051533">
    <property type="entry name" value="WaaL-like"/>
</dbReference>
<feature type="transmembrane region" description="Helical" evidence="6">
    <location>
        <begin position="227"/>
        <end position="243"/>
    </location>
</feature>
<protein>
    <recommendedName>
        <fullName evidence="7">O-antigen ligase-related domain-containing protein</fullName>
    </recommendedName>
</protein>
<evidence type="ECO:0000259" key="7">
    <source>
        <dbReference type="Pfam" id="PF04932"/>
    </source>
</evidence>
<reference evidence="8" key="1">
    <citation type="submission" date="2018-06" db="EMBL/GenBank/DDBJ databases">
        <authorList>
            <person name="Zhirakovskaya E."/>
        </authorList>
    </citation>
    <scope>NUCLEOTIDE SEQUENCE</scope>
</reference>
<dbReference type="Pfam" id="PF04932">
    <property type="entry name" value="Wzy_C"/>
    <property type="match status" value="1"/>
</dbReference>